<keyword evidence="6" id="KW-0464">Manganese</keyword>
<evidence type="ECO:0000256" key="7">
    <source>
        <dbReference type="ARBA" id="ARBA00032535"/>
    </source>
</evidence>
<dbReference type="Pfam" id="PF01368">
    <property type="entry name" value="DHH"/>
    <property type="match status" value="1"/>
</dbReference>
<evidence type="ECO:0000259" key="9">
    <source>
        <dbReference type="SMART" id="SM01131"/>
    </source>
</evidence>
<sequence length="317" mass="35885">MSDENQEIIVIGHCNPDTDAITAALVYAEFLRQINVNAKAYRLGDLNNETKFVLKSVDIEEPEMLPDNIPEGTQVALVDHNESQQSMKNLKKMRVTHVVDHHKLGDLTTSEPVYLRFEPVGCTGTILTKLFREHNLNIDQKTAFLLISAILSDTLHFRSSTTTDDDRNIVEYLHPLAKIDNLESYANKLLEAKSDLTGFSTQKILLLDYKTYDFNDEHWGVGACETCKVDTLLERKDELLKEMNEEKKKSNLTGILFSIVDILKEKNLTLISGEHEEQVVRAAFKVDVNDCIADLGSKISRKKQIIPALEAYFKSNS</sequence>
<dbReference type="Gene3D" id="3.90.1640.10">
    <property type="entry name" value="inorganic pyrophosphatase (n-terminal core)"/>
    <property type="match status" value="1"/>
</dbReference>
<dbReference type="InterPro" id="IPR038763">
    <property type="entry name" value="DHH_sf"/>
</dbReference>
<evidence type="ECO:0000313" key="11">
    <source>
        <dbReference type="EMBL" id="CAF1345465.1"/>
    </source>
</evidence>
<dbReference type="Pfam" id="PF02833">
    <property type="entry name" value="DHHA2"/>
    <property type="match status" value="1"/>
</dbReference>
<dbReference type="PANTHER" id="PTHR47618">
    <property type="entry name" value="BIFUNCTIONAL OLIGORIBONUCLEASE AND PAP PHOSPHATASE NRNA"/>
    <property type="match status" value="1"/>
</dbReference>
<dbReference type="FunFam" id="3.90.1640.10:FF:000001">
    <property type="entry name" value="Probable manganese-dependent inorganic pyrophosphatase"/>
    <property type="match status" value="1"/>
</dbReference>
<dbReference type="Proteomes" id="UP000663823">
    <property type="component" value="Unassembled WGS sequence"/>
</dbReference>
<accession>A0A814XJA2</accession>
<dbReference type="Gene3D" id="3.10.310.20">
    <property type="entry name" value="DHHA2 domain"/>
    <property type="match status" value="1"/>
</dbReference>
<dbReference type="GO" id="GO:0004427">
    <property type="term" value="F:inorganic diphosphate phosphatase activity"/>
    <property type="evidence" value="ECO:0007669"/>
    <property type="project" value="UniProtKB-EC"/>
</dbReference>
<reference evidence="10" key="1">
    <citation type="submission" date="2021-02" db="EMBL/GenBank/DDBJ databases">
        <authorList>
            <person name="Nowell W R."/>
        </authorList>
    </citation>
    <scope>NUCLEOTIDE SEQUENCE</scope>
</reference>
<dbReference type="InterPro" id="IPR001667">
    <property type="entry name" value="DDH_dom"/>
</dbReference>
<dbReference type="Proteomes" id="UP000663889">
    <property type="component" value="Unassembled WGS sequence"/>
</dbReference>
<dbReference type="GO" id="GO:0005737">
    <property type="term" value="C:cytoplasm"/>
    <property type="evidence" value="ECO:0007669"/>
    <property type="project" value="InterPro"/>
</dbReference>
<evidence type="ECO:0000256" key="4">
    <source>
        <dbReference type="ARBA" id="ARBA00022723"/>
    </source>
</evidence>
<dbReference type="Proteomes" id="UP000663882">
    <property type="component" value="Unassembled WGS sequence"/>
</dbReference>
<proteinExistence type="inferred from homology"/>
<comment type="similarity">
    <text evidence="2">Belongs to the PPase class C family. Prune subfamily.</text>
</comment>
<evidence type="ECO:0000313" key="14">
    <source>
        <dbReference type="Proteomes" id="UP000663882"/>
    </source>
</evidence>
<dbReference type="EMBL" id="CAJNOU010002736">
    <property type="protein sequence ID" value="CAF1345465.1"/>
    <property type="molecule type" value="Genomic_DNA"/>
</dbReference>
<organism evidence="10 14">
    <name type="scientific">Rotaria sordida</name>
    <dbReference type="NCBI Taxonomy" id="392033"/>
    <lineage>
        <taxon>Eukaryota</taxon>
        <taxon>Metazoa</taxon>
        <taxon>Spiralia</taxon>
        <taxon>Gnathifera</taxon>
        <taxon>Rotifera</taxon>
        <taxon>Eurotatoria</taxon>
        <taxon>Bdelloidea</taxon>
        <taxon>Philodinida</taxon>
        <taxon>Philodinidae</taxon>
        <taxon>Rotaria</taxon>
    </lineage>
</organism>
<comment type="cofactor">
    <cofactor evidence="1">
        <name>Mn(2+)</name>
        <dbReference type="ChEBI" id="CHEBI:29035"/>
    </cofactor>
</comment>
<evidence type="ECO:0000313" key="13">
    <source>
        <dbReference type="EMBL" id="CAF4107132.1"/>
    </source>
</evidence>
<evidence type="ECO:0000313" key="10">
    <source>
        <dbReference type="EMBL" id="CAF1217523.1"/>
    </source>
</evidence>
<evidence type="ECO:0000256" key="1">
    <source>
        <dbReference type="ARBA" id="ARBA00001936"/>
    </source>
</evidence>
<dbReference type="InterPro" id="IPR038222">
    <property type="entry name" value="DHHA2_dom_sf"/>
</dbReference>
<evidence type="ECO:0000256" key="6">
    <source>
        <dbReference type="ARBA" id="ARBA00023211"/>
    </source>
</evidence>
<dbReference type="SMART" id="SM01131">
    <property type="entry name" value="DHHA2"/>
    <property type="match status" value="1"/>
</dbReference>
<evidence type="ECO:0000256" key="5">
    <source>
        <dbReference type="ARBA" id="ARBA00022801"/>
    </source>
</evidence>
<protein>
    <recommendedName>
        <fullName evidence="3">inorganic diphosphatase</fullName>
        <ecNumber evidence="3">3.6.1.1</ecNumber>
    </recommendedName>
    <alternativeName>
        <fullName evidence="7">Pyrophosphate phospho-hydrolase</fullName>
    </alternativeName>
</protein>
<dbReference type="InterPro" id="IPR051319">
    <property type="entry name" value="Oligoribo/pAp-PDE_c-di-AMP_PDE"/>
</dbReference>
<dbReference type="EMBL" id="CAJOAX010000762">
    <property type="protein sequence ID" value="CAF3646610.1"/>
    <property type="molecule type" value="Genomic_DNA"/>
</dbReference>
<keyword evidence="5" id="KW-0378">Hydrolase</keyword>
<dbReference type="SUPFAM" id="SSF64182">
    <property type="entry name" value="DHH phosphoesterases"/>
    <property type="match status" value="1"/>
</dbReference>
<dbReference type="OrthoDB" id="374045at2759"/>
<dbReference type="EMBL" id="CAJNOO010001938">
    <property type="protein sequence ID" value="CAF1217523.1"/>
    <property type="molecule type" value="Genomic_DNA"/>
</dbReference>
<dbReference type="Proteomes" id="UP000663874">
    <property type="component" value="Unassembled WGS sequence"/>
</dbReference>
<dbReference type="EMBL" id="CAJOBE010010386">
    <property type="protein sequence ID" value="CAF4107132.1"/>
    <property type="molecule type" value="Genomic_DNA"/>
</dbReference>
<dbReference type="InterPro" id="IPR004097">
    <property type="entry name" value="DHHA2"/>
</dbReference>
<feature type="domain" description="DHHA2" evidence="9">
    <location>
        <begin position="186"/>
        <end position="313"/>
    </location>
</feature>
<dbReference type="PANTHER" id="PTHR47618:SF1">
    <property type="entry name" value="BIFUNCTIONAL OLIGORIBONUCLEASE AND PAP PHOSPHATASE NRNA"/>
    <property type="match status" value="1"/>
</dbReference>
<keyword evidence="4" id="KW-0479">Metal-binding</keyword>
<comment type="catalytic activity">
    <reaction evidence="8">
        <text>diphosphate + H2O = 2 phosphate + H(+)</text>
        <dbReference type="Rhea" id="RHEA:24576"/>
        <dbReference type="ChEBI" id="CHEBI:15377"/>
        <dbReference type="ChEBI" id="CHEBI:15378"/>
        <dbReference type="ChEBI" id="CHEBI:33019"/>
        <dbReference type="ChEBI" id="CHEBI:43474"/>
        <dbReference type="EC" id="3.6.1.1"/>
    </reaction>
</comment>
<evidence type="ECO:0000256" key="2">
    <source>
        <dbReference type="ARBA" id="ARBA00010331"/>
    </source>
</evidence>
<dbReference type="NCBIfam" id="NF003877">
    <property type="entry name" value="PRK05427.1"/>
    <property type="match status" value="1"/>
</dbReference>
<evidence type="ECO:0000313" key="12">
    <source>
        <dbReference type="EMBL" id="CAF3646610.1"/>
    </source>
</evidence>
<dbReference type="GO" id="GO:0046872">
    <property type="term" value="F:metal ion binding"/>
    <property type="evidence" value="ECO:0007669"/>
    <property type="project" value="UniProtKB-KW"/>
</dbReference>
<gene>
    <name evidence="13" type="ORF">FNK824_LOCUS31669</name>
    <name evidence="12" type="ORF">OTI717_LOCUS9132</name>
    <name evidence="10" type="ORF">RFH988_LOCUS25461</name>
    <name evidence="11" type="ORF">SEV965_LOCUS28572</name>
</gene>
<dbReference type="EC" id="3.6.1.1" evidence="3"/>
<name>A0A814XJA2_9BILA</name>
<dbReference type="AlphaFoldDB" id="A0A814XJA2"/>
<evidence type="ECO:0000256" key="8">
    <source>
        <dbReference type="ARBA" id="ARBA00047820"/>
    </source>
</evidence>
<evidence type="ECO:0000256" key="3">
    <source>
        <dbReference type="ARBA" id="ARBA00012146"/>
    </source>
</evidence>
<comment type="caution">
    <text evidence="10">The sequence shown here is derived from an EMBL/GenBank/DDBJ whole genome shotgun (WGS) entry which is preliminary data.</text>
</comment>